<reference evidence="1 2" key="1">
    <citation type="submission" date="2020-08" db="EMBL/GenBank/DDBJ databases">
        <title>Genomic Encyclopedia of Type Strains, Phase IV (KMG-IV): sequencing the most valuable type-strain genomes for metagenomic binning, comparative biology and taxonomic classification.</title>
        <authorList>
            <person name="Goeker M."/>
        </authorList>
    </citation>
    <scope>NUCLEOTIDE SEQUENCE [LARGE SCALE GENOMIC DNA]</scope>
    <source>
        <strain evidence="1 2">DSM 17454</strain>
    </source>
</reference>
<protein>
    <submittedName>
        <fullName evidence="1">Uncharacterized protein</fullName>
    </submittedName>
</protein>
<name>A0A8E1W9S4_9HYPH</name>
<dbReference type="Proteomes" id="UP000532373">
    <property type="component" value="Unassembled WGS sequence"/>
</dbReference>
<accession>A0A8E1W9S4</accession>
<dbReference type="RefSeq" id="WP_184767267.1">
    <property type="nucleotide sequence ID" value="NZ_JACHGI010000001.1"/>
</dbReference>
<evidence type="ECO:0000313" key="1">
    <source>
        <dbReference type="EMBL" id="MBB6464700.1"/>
    </source>
</evidence>
<proteinExistence type="predicted"/>
<evidence type="ECO:0000313" key="2">
    <source>
        <dbReference type="Proteomes" id="UP000532373"/>
    </source>
</evidence>
<comment type="caution">
    <text evidence="1">The sequence shown here is derived from an EMBL/GenBank/DDBJ whole genome shotgun (WGS) entry which is preliminary data.</text>
</comment>
<organism evidence="1 2">
    <name type="scientific">Aminobacter carboxidus</name>
    <dbReference type="NCBI Taxonomy" id="376165"/>
    <lineage>
        <taxon>Bacteria</taxon>
        <taxon>Pseudomonadati</taxon>
        <taxon>Pseudomonadota</taxon>
        <taxon>Alphaproteobacteria</taxon>
        <taxon>Hyphomicrobiales</taxon>
        <taxon>Phyllobacteriaceae</taxon>
        <taxon>Aminobacter</taxon>
    </lineage>
</organism>
<dbReference type="AlphaFoldDB" id="A0A8E1W9S4"/>
<sequence length="111" mass="11917">MNAPLNPSLEIAACEVSRCGECREFANEIKGRFLPALLGKTLKKKESGTILDRTSHFSDDYQASEQVVSAGLDSLSLAGAGIFFQDFTEDCAALLQLIAMPAAGWLRGCAF</sequence>
<gene>
    <name evidence="1" type="ORF">HNQ96_000547</name>
</gene>
<dbReference type="EMBL" id="JACHGI010000001">
    <property type="protein sequence ID" value="MBB6464700.1"/>
    <property type="molecule type" value="Genomic_DNA"/>
</dbReference>